<feature type="transmembrane region" description="Helical" evidence="7">
    <location>
        <begin position="131"/>
        <end position="153"/>
    </location>
</feature>
<protein>
    <submittedName>
        <fullName evidence="10">Sugar ABC transporter permease</fullName>
    </submittedName>
</protein>
<feature type="transmembrane region" description="Helical" evidence="7">
    <location>
        <begin position="242"/>
        <end position="262"/>
    </location>
</feature>
<dbReference type="SUPFAM" id="SSF161098">
    <property type="entry name" value="MetI-like"/>
    <property type="match status" value="1"/>
</dbReference>
<feature type="transmembrane region" description="Helical" evidence="7">
    <location>
        <begin position="94"/>
        <end position="119"/>
    </location>
</feature>
<dbReference type="InterPro" id="IPR051393">
    <property type="entry name" value="ABC_transporter_permease"/>
</dbReference>
<evidence type="ECO:0000256" key="4">
    <source>
        <dbReference type="ARBA" id="ARBA00022692"/>
    </source>
</evidence>
<dbReference type="PANTHER" id="PTHR30193">
    <property type="entry name" value="ABC TRANSPORTER PERMEASE PROTEIN"/>
    <property type="match status" value="1"/>
</dbReference>
<feature type="region of interest" description="Disordered" evidence="8">
    <location>
        <begin position="1"/>
        <end position="24"/>
    </location>
</feature>
<dbReference type="PROSITE" id="PS50928">
    <property type="entry name" value="ABC_TM1"/>
    <property type="match status" value="1"/>
</dbReference>
<keyword evidence="2 7" id="KW-0813">Transport</keyword>
<evidence type="ECO:0000256" key="7">
    <source>
        <dbReference type="RuleBase" id="RU363032"/>
    </source>
</evidence>
<keyword evidence="4 7" id="KW-0812">Transmembrane</keyword>
<evidence type="ECO:0000313" key="10">
    <source>
        <dbReference type="EMBL" id="MEU0155764.1"/>
    </source>
</evidence>
<feature type="transmembrane region" description="Helical" evidence="7">
    <location>
        <begin position="183"/>
        <end position="207"/>
    </location>
</feature>
<comment type="similarity">
    <text evidence="7">Belongs to the binding-protein-dependent transport system permease family.</text>
</comment>
<feature type="compositionally biased region" description="Low complexity" evidence="8">
    <location>
        <begin position="1"/>
        <end position="14"/>
    </location>
</feature>
<keyword evidence="3" id="KW-1003">Cell membrane</keyword>
<comment type="caution">
    <text evidence="10">The sequence shown here is derived from an EMBL/GenBank/DDBJ whole genome shotgun (WGS) entry which is preliminary data.</text>
</comment>
<comment type="subcellular location">
    <subcellularLocation>
        <location evidence="1 7">Cell membrane</location>
        <topology evidence="1 7">Multi-pass membrane protein</topology>
    </subcellularLocation>
</comment>
<dbReference type="RefSeq" id="WP_355667347.1">
    <property type="nucleotide sequence ID" value="NZ_JBEXRX010000127.1"/>
</dbReference>
<evidence type="ECO:0000256" key="1">
    <source>
        <dbReference type="ARBA" id="ARBA00004651"/>
    </source>
</evidence>
<dbReference type="EMBL" id="JBEXRX010000127">
    <property type="protein sequence ID" value="MEU0155764.1"/>
    <property type="molecule type" value="Genomic_DNA"/>
</dbReference>
<dbReference type="Gene3D" id="1.10.3720.10">
    <property type="entry name" value="MetI-like"/>
    <property type="match status" value="1"/>
</dbReference>
<keyword evidence="6 7" id="KW-0472">Membrane</keyword>
<evidence type="ECO:0000259" key="9">
    <source>
        <dbReference type="PROSITE" id="PS50928"/>
    </source>
</evidence>
<dbReference type="InterPro" id="IPR000515">
    <property type="entry name" value="MetI-like"/>
</dbReference>
<evidence type="ECO:0000256" key="8">
    <source>
        <dbReference type="SAM" id="MobiDB-lite"/>
    </source>
</evidence>
<name>A0ABV2VSJ5_9ACTN</name>
<evidence type="ECO:0000256" key="2">
    <source>
        <dbReference type="ARBA" id="ARBA00022448"/>
    </source>
</evidence>
<feature type="transmembrane region" description="Helical" evidence="7">
    <location>
        <begin position="33"/>
        <end position="54"/>
    </location>
</feature>
<evidence type="ECO:0000256" key="3">
    <source>
        <dbReference type="ARBA" id="ARBA00022475"/>
    </source>
</evidence>
<gene>
    <name evidence="10" type="ORF">ABZ071_28500</name>
</gene>
<dbReference type="Proteomes" id="UP001550348">
    <property type="component" value="Unassembled WGS sequence"/>
</dbReference>
<dbReference type="Pfam" id="PF00528">
    <property type="entry name" value="BPD_transp_1"/>
    <property type="match status" value="1"/>
</dbReference>
<evidence type="ECO:0000313" key="11">
    <source>
        <dbReference type="Proteomes" id="UP001550348"/>
    </source>
</evidence>
<reference evidence="10 11" key="1">
    <citation type="submission" date="2024-06" db="EMBL/GenBank/DDBJ databases">
        <title>The Natural Products Discovery Center: Release of the First 8490 Sequenced Strains for Exploring Actinobacteria Biosynthetic Diversity.</title>
        <authorList>
            <person name="Kalkreuter E."/>
            <person name="Kautsar S.A."/>
            <person name="Yang D."/>
            <person name="Bader C.D."/>
            <person name="Teijaro C.N."/>
            <person name="Fluegel L."/>
            <person name="Davis C.M."/>
            <person name="Simpson J.R."/>
            <person name="Lauterbach L."/>
            <person name="Steele A.D."/>
            <person name="Gui C."/>
            <person name="Meng S."/>
            <person name="Li G."/>
            <person name="Viehrig K."/>
            <person name="Ye F."/>
            <person name="Su P."/>
            <person name="Kiefer A.F."/>
            <person name="Nichols A."/>
            <person name="Cepeda A.J."/>
            <person name="Yan W."/>
            <person name="Fan B."/>
            <person name="Jiang Y."/>
            <person name="Adhikari A."/>
            <person name="Zheng C.-J."/>
            <person name="Schuster L."/>
            <person name="Cowan T.M."/>
            <person name="Smanski M.J."/>
            <person name="Chevrette M.G."/>
            <person name="De Carvalho L.P.S."/>
            <person name="Shen B."/>
        </authorList>
    </citation>
    <scope>NUCLEOTIDE SEQUENCE [LARGE SCALE GENOMIC DNA]</scope>
    <source>
        <strain evidence="10 11">NPDC006286</strain>
    </source>
</reference>
<keyword evidence="11" id="KW-1185">Reference proteome</keyword>
<keyword evidence="5 7" id="KW-1133">Transmembrane helix</keyword>
<accession>A0ABV2VSJ5</accession>
<sequence length="323" mass="35580">MAVPDTVAAPERATTPPPPAVTARRRSRPDRAYWLYLLPGAVLFLLVIGGPLVYTGYLSLTRWSGVGDPTWIGLENYRNLFHDDVFWTSFRNTLAMIVAMVVLPTLVGLVLAAVLFDAIGRRFRPRTAAALRAAFYLPQVLPVVVAGIVWGWILRPDGAFNGLLDAVGLGALRHDWLGDPDTALPVVMAVMIWVQIGYPVVVFMAALERVDPELYEAAELDGAGWFRRFRAITLPQIRPETFVVGLTCTIAAMKVFGPIYALTRGGPENATNVPSYFAYYTFFKKLHVGYGSAISMVLTLIIVVVSVLFIRAQNRAERRDGGL</sequence>
<feature type="domain" description="ABC transmembrane type-1" evidence="9">
    <location>
        <begin position="90"/>
        <end position="309"/>
    </location>
</feature>
<dbReference type="InterPro" id="IPR035906">
    <property type="entry name" value="MetI-like_sf"/>
</dbReference>
<dbReference type="CDD" id="cd06261">
    <property type="entry name" value="TM_PBP2"/>
    <property type="match status" value="1"/>
</dbReference>
<feature type="transmembrane region" description="Helical" evidence="7">
    <location>
        <begin position="288"/>
        <end position="310"/>
    </location>
</feature>
<dbReference type="PANTHER" id="PTHR30193:SF42">
    <property type="entry name" value="ABC TRANSPORTER PERMEASE PROTEIN"/>
    <property type="match status" value="1"/>
</dbReference>
<proteinExistence type="inferred from homology"/>
<evidence type="ECO:0000256" key="6">
    <source>
        <dbReference type="ARBA" id="ARBA00023136"/>
    </source>
</evidence>
<evidence type="ECO:0000256" key="5">
    <source>
        <dbReference type="ARBA" id="ARBA00022989"/>
    </source>
</evidence>
<organism evidence="10 11">
    <name type="scientific">Micromonospora fulviviridis</name>
    <dbReference type="NCBI Taxonomy" id="47860"/>
    <lineage>
        <taxon>Bacteria</taxon>
        <taxon>Bacillati</taxon>
        <taxon>Actinomycetota</taxon>
        <taxon>Actinomycetes</taxon>
        <taxon>Micromonosporales</taxon>
        <taxon>Micromonosporaceae</taxon>
        <taxon>Micromonospora</taxon>
    </lineage>
</organism>